<keyword evidence="2 4" id="KW-0663">Pyridoxal phosphate</keyword>
<dbReference type="GO" id="GO:0006522">
    <property type="term" value="P:alanine metabolic process"/>
    <property type="evidence" value="ECO:0007669"/>
    <property type="project" value="InterPro"/>
</dbReference>
<organism evidence="6 7">
    <name type="scientific">Vulcanimicrobium alpinum</name>
    <dbReference type="NCBI Taxonomy" id="3016050"/>
    <lineage>
        <taxon>Bacteria</taxon>
        <taxon>Bacillati</taxon>
        <taxon>Vulcanimicrobiota</taxon>
        <taxon>Vulcanimicrobiia</taxon>
        <taxon>Vulcanimicrobiales</taxon>
        <taxon>Vulcanimicrobiaceae</taxon>
        <taxon>Vulcanimicrobium</taxon>
    </lineage>
</organism>
<dbReference type="InterPro" id="IPR000821">
    <property type="entry name" value="Ala_racemase"/>
</dbReference>
<dbReference type="Gene3D" id="2.40.37.10">
    <property type="entry name" value="Lyase, Ornithine Decarboxylase, Chain A, domain 1"/>
    <property type="match status" value="1"/>
</dbReference>
<dbReference type="Proteomes" id="UP001317532">
    <property type="component" value="Chromosome"/>
</dbReference>
<sequence length="323" mass="32906">MSPEIRLDGPTLRANAAAFAALGAPVAAVVKRDGYGWGARALARELDDVVESYVVADDVELAALRPATGRPIRLLADAPPGMLARILDLGGIPNVSTAGAVAEARVEAARRGPFAVRVGIVDSSLWAAIRAPDAGAFAASLAGAGLAVELWTHVTSPARAGTILREFAAARRAFEDAGVPVASVDAASTASAAAPIAFDRLRIGAGLFGARMGCGVAVRCAIRVHAPVVRRLVPGSTSWAGYGDVPLPPHLSAVVLRCGYGDGFPKALAGTADILSVGMQYTARATSDGNDPQVLVGADDDVDTLAARAGISPHEFVIGFACT</sequence>
<evidence type="ECO:0000256" key="1">
    <source>
        <dbReference type="ARBA" id="ARBA00001933"/>
    </source>
</evidence>
<evidence type="ECO:0000256" key="3">
    <source>
        <dbReference type="ARBA" id="ARBA00023235"/>
    </source>
</evidence>
<dbReference type="AlphaFoldDB" id="A0AAN1XSR9"/>
<dbReference type="Gene3D" id="3.20.20.10">
    <property type="entry name" value="Alanine racemase"/>
    <property type="match status" value="1"/>
</dbReference>
<keyword evidence="7" id="KW-1185">Reference proteome</keyword>
<dbReference type="GO" id="GO:0008784">
    <property type="term" value="F:alanine racemase activity"/>
    <property type="evidence" value="ECO:0007669"/>
    <property type="project" value="InterPro"/>
</dbReference>
<dbReference type="PRINTS" id="PR00992">
    <property type="entry name" value="ALARACEMASE"/>
</dbReference>
<evidence type="ECO:0000256" key="2">
    <source>
        <dbReference type="ARBA" id="ARBA00022898"/>
    </source>
</evidence>
<feature type="domain" description="Alanine racemase N-terminal" evidence="5">
    <location>
        <begin position="12"/>
        <end position="211"/>
    </location>
</feature>
<protein>
    <recommendedName>
        <fullName evidence="5">Alanine racemase N-terminal domain-containing protein</fullName>
    </recommendedName>
</protein>
<dbReference type="Pfam" id="PF01168">
    <property type="entry name" value="Ala_racemase_N"/>
    <property type="match status" value="1"/>
</dbReference>
<evidence type="ECO:0000259" key="5">
    <source>
        <dbReference type="Pfam" id="PF01168"/>
    </source>
</evidence>
<dbReference type="InterPro" id="IPR029066">
    <property type="entry name" value="PLP-binding_barrel"/>
</dbReference>
<dbReference type="KEGG" id="vab:WPS_03930"/>
<dbReference type="EMBL" id="AP025523">
    <property type="protein sequence ID" value="BDE05117.1"/>
    <property type="molecule type" value="Genomic_DNA"/>
</dbReference>
<name>A0AAN1XSR9_UNVUL</name>
<evidence type="ECO:0000313" key="6">
    <source>
        <dbReference type="EMBL" id="BDE05117.1"/>
    </source>
</evidence>
<dbReference type="SUPFAM" id="SSF51419">
    <property type="entry name" value="PLP-binding barrel"/>
    <property type="match status" value="1"/>
</dbReference>
<feature type="modified residue" description="N6-(pyridoxal phosphate)lysine" evidence="4">
    <location>
        <position position="31"/>
    </location>
</feature>
<evidence type="ECO:0000256" key="4">
    <source>
        <dbReference type="PIRSR" id="PIRSR600821-50"/>
    </source>
</evidence>
<reference evidence="6 7" key="1">
    <citation type="journal article" date="2022" name="ISME Commun">
        <title>Vulcanimicrobium alpinus gen. nov. sp. nov., the first cultivated representative of the candidate phylum 'Eremiobacterota', is a metabolically versatile aerobic anoxygenic phototroph.</title>
        <authorList>
            <person name="Yabe S."/>
            <person name="Muto K."/>
            <person name="Abe K."/>
            <person name="Yokota A."/>
            <person name="Staudigel H."/>
            <person name="Tebo B.M."/>
        </authorList>
    </citation>
    <scope>NUCLEOTIDE SEQUENCE [LARGE SCALE GENOMIC DNA]</scope>
    <source>
        <strain evidence="6 7">WC8-2</strain>
    </source>
</reference>
<comment type="cofactor">
    <cofactor evidence="1 4">
        <name>pyridoxal 5'-phosphate</name>
        <dbReference type="ChEBI" id="CHEBI:597326"/>
    </cofactor>
</comment>
<keyword evidence="3" id="KW-0413">Isomerase</keyword>
<dbReference type="InterPro" id="IPR009006">
    <property type="entry name" value="Ala_racemase/Decarboxylase_C"/>
</dbReference>
<dbReference type="RefSeq" id="WP_317996181.1">
    <property type="nucleotide sequence ID" value="NZ_AP025523.1"/>
</dbReference>
<evidence type="ECO:0000313" key="7">
    <source>
        <dbReference type="Proteomes" id="UP001317532"/>
    </source>
</evidence>
<accession>A0AAN1XSR9</accession>
<dbReference type="InterPro" id="IPR001608">
    <property type="entry name" value="Ala_racemase_N"/>
</dbReference>
<proteinExistence type="predicted"/>
<gene>
    <name evidence="6" type="ORF">WPS_03930</name>
</gene>